<dbReference type="InterPro" id="IPR007848">
    <property type="entry name" value="Small_mtfrase_dom"/>
</dbReference>
<dbReference type="CDD" id="cd02440">
    <property type="entry name" value="AdoMet_MTases"/>
    <property type="match status" value="1"/>
</dbReference>
<dbReference type="PANTHER" id="PTHR47739">
    <property type="entry name" value="TRNA1(VAL) (ADENINE(37)-N6)-METHYLTRANSFERASE"/>
    <property type="match status" value="1"/>
</dbReference>
<dbReference type="EMBL" id="JBHUIP010000013">
    <property type="protein sequence ID" value="MFD2264619.1"/>
    <property type="molecule type" value="Genomic_DNA"/>
</dbReference>
<evidence type="ECO:0000256" key="2">
    <source>
        <dbReference type="ARBA" id="ARBA00022691"/>
    </source>
</evidence>
<dbReference type="RefSeq" id="WP_379877718.1">
    <property type="nucleotide sequence ID" value="NZ_JBHUIP010000013.1"/>
</dbReference>
<evidence type="ECO:0000256" key="1">
    <source>
        <dbReference type="ARBA" id="ARBA00022603"/>
    </source>
</evidence>
<keyword evidence="4" id="KW-0808">Transferase</keyword>
<keyword evidence="1 4" id="KW-0489">Methyltransferase</keyword>
<organism evidence="4 5">
    <name type="scientific">Lacibacterium aquatile</name>
    <dbReference type="NCBI Taxonomy" id="1168082"/>
    <lineage>
        <taxon>Bacteria</taxon>
        <taxon>Pseudomonadati</taxon>
        <taxon>Pseudomonadota</taxon>
        <taxon>Alphaproteobacteria</taxon>
        <taxon>Rhodospirillales</taxon>
        <taxon>Rhodospirillaceae</taxon>
    </lineage>
</organism>
<keyword evidence="5" id="KW-1185">Reference proteome</keyword>
<gene>
    <name evidence="4" type="ORF">ACFSM5_17070</name>
</gene>
<dbReference type="GO" id="GO:0008168">
    <property type="term" value="F:methyltransferase activity"/>
    <property type="evidence" value="ECO:0007669"/>
    <property type="project" value="UniProtKB-KW"/>
</dbReference>
<dbReference type="GO" id="GO:0032259">
    <property type="term" value="P:methylation"/>
    <property type="evidence" value="ECO:0007669"/>
    <property type="project" value="UniProtKB-KW"/>
</dbReference>
<dbReference type="Gene3D" id="3.40.50.150">
    <property type="entry name" value="Vaccinia Virus protein VP39"/>
    <property type="match status" value="1"/>
</dbReference>
<evidence type="ECO:0000313" key="4">
    <source>
        <dbReference type="EMBL" id="MFD2264619.1"/>
    </source>
</evidence>
<dbReference type="Pfam" id="PF05175">
    <property type="entry name" value="MTS"/>
    <property type="match status" value="1"/>
</dbReference>
<reference evidence="5" key="1">
    <citation type="journal article" date="2019" name="Int. J. Syst. Evol. Microbiol.">
        <title>The Global Catalogue of Microorganisms (GCM) 10K type strain sequencing project: providing services to taxonomists for standard genome sequencing and annotation.</title>
        <authorList>
            <consortium name="The Broad Institute Genomics Platform"/>
            <consortium name="The Broad Institute Genome Sequencing Center for Infectious Disease"/>
            <person name="Wu L."/>
            <person name="Ma J."/>
        </authorList>
    </citation>
    <scope>NUCLEOTIDE SEQUENCE [LARGE SCALE GENOMIC DNA]</scope>
    <source>
        <strain evidence="5">CGMCC 1.19062</strain>
    </source>
</reference>
<accession>A0ABW5DUL5</accession>
<dbReference type="SUPFAM" id="SSF53335">
    <property type="entry name" value="S-adenosyl-L-methionine-dependent methyltransferases"/>
    <property type="match status" value="1"/>
</dbReference>
<keyword evidence="2" id="KW-0949">S-adenosyl-L-methionine</keyword>
<name>A0ABW5DUL5_9PROT</name>
<dbReference type="InterPro" id="IPR029063">
    <property type="entry name" value="SAM-dependent_MTases_sf"/>
</dbReference>
<sequence>MTDTTDDIFLGGLLRVRQPAKGYRAGVDPVILAASILAPEGAHLVEMGLGVGAAALCLLARRPDLRVTGYEIDSALAALARENAVLNGFADRLTVIEGDVLVAEGRFAGGYANPPYHGVSETDASPIAWKAKATIADPEPWAKAAARLIAPRGQLTLIYRMDRLPELLTAVSGRFGALEALPLWPRPGGAAKRVILRGIKGSRAPFTLKAGLVLHRDGQGYTPEVEALLKEAAAFPGEEV</sequence>
<comment type="caution">
    <text evidence="4">The sequence shown here is derived from an EMBL/GenBank/DDBJ whole genome shotgun (WGS) entry which is preliminary data.</text>
</comment>
<evidence type="ECO:0000259" key="3">
    <source>
        <dbReference type="Pfam" id="PF05175"/>
    </source>
</evidence>
<evidence type="ECO:0000313" key="5">
    <source>
        <dbReference type="Proteomes" id="UP001597295"/>
    </source>
</evidence>
<proteinExistence type="predicted"/>
<dbReference type="PANTHER" id="PTHR47739:SF1">
    <property type="entry name" value="TRNA1(VAL) (ADENINE(37)-N6)-METHYLTRANSFERASE"/>
    <property type="match status" value="1"/>
</dbReference>
<protein>
    <submittedName>
        <fullName evidence="4">tRNA1(Val) (Adenine(37)-N6)-methyltransferase</fullName>
        <ecNumber evidence="4">2.1.1.223</ecNumber>
    </submittedName>
</protein>
<feature type="domain" description="Methyltransferase small" evidence="3">
    <location>
        <begin position="34"/>
        <end position="124"/>
    </location>
</feature>
<dbReference type="EC" id="2.1.1.223" evidence="4"/>
<dbReference type="InterPro" id="IPR050210">
    <property type="entry name" value="tRNA_Adenine-N(6)_MTase"/>
</dbReference>
<dbReference type="Proteomes" id="UP001597295">
    <property type="component" value="Unassembled WGS sequence"/>
</dbReference>